<name>A0ABQ8KBQ6_9APHY</name>
<dbReference type="SMART" id="SM00905">
    <property type="entry name" value="FolB"/>
    <property type="match status" value="2"/>
</dbReference>
<keyword evidence="10" id="KW-0547">Nucleotide-binding</keyword>
<dbReference type="Pfam" id="PF02152">
    <property type="entry name" value="FolB"/>
    <property type="match status" value="2"/>
</dbReference>
<keyword evidence="11" id="KW-0418">Kinase</keyword>
<comment type="similarity">
    <text evidence="6">In the N-terminal section; belongs to the DHNA family.</text>
</comment>
<dbReference type="SUPFAM" id="SSF55083">
    <property type="entry name" value="6-hydroxymethyl-7,8-dihydropterin pyrophosphokinase, HPPK"/>
    <property type="match status" value="1"/>
</dbReference>
<evidence type="ECO:0000256" key="8">
    <source>
        <dbReference type="ARBA" id="ARBA00022679"/>
    </source>
</evidence>
<keyword evidence="13" id="KW-0460">Magnesium</keyword>
<keyword evidence="12" id="KW-0067">ATP-binding</keyword>
<dbReference type="GeneID" id="72008333"/>
<evidence type="ECO:0000313" key="19">
    <source>
        <dbReference type="Proteomes" id="UP000814176"/>
    </source>
</evidence>
<evidence type="ECO:0000256" key="9">
    <source>
        <dbReference type="ARBA" id="ARBA00022723"/>
    </source>
</evidence>
<keyword evidence="14" id="KW-0289">Folate biosynthesis</keyword>
<dbReference type="EMBL" id="JADCUA010000014">
    <property type="protein sequence ID" value="KAH9834867.1"/>
    <property type="molecule type" value="Genomic_DNA"/>
</dbReference>
<sequence>MSVDNRQLSSKTGHVAVQHSNEASTGRHDIIRIRDLKINVPVSTTGDGTDQQGVLVTLAIVHDTRSTAATDDLARSINYASVSETVSQVRGTSSVLSLEALLERVCTSCYGRHPEVQELSVRANVALSTDITAGIEIYSSRSVPHAAAWRSFLEGLECQTIIGVNPEERDVKQPVLLNVTLDASRSPQEPLNLRGLAATIMQGVTDSSYLTLEALASYVARIALSQCTEPSCRVTVRASKPHALRPVAEAAEVEVSRTLEDYQRESAVDASEVTKVSPSERARSKTPTFASLLASVLGRKAPVRYPHRAAIALGANLGDRCANIELALRLLDLPPEGMQTPRAVVVDTSFMYETAPMYVTDQPKFINCACMIETDMGPLELLSYVKYIEATVGRVTSFRNGPRAIDLDILTYDSEVFDSRPATERGALDNLAGQLVVPHPRIAEREFVLRPLRDMIPEYVHPTLHKSVRTLFTELLARSGPDVAPMYKVTPFPRYGLPTQPPSRPPSPSLSDVPPVPPTAAYWTYPVAPSKAKQRRTTYIMGTLNATPDSFSDGSKHNTIPAALAYAKSAVAGGAAIIDVGGYSTRPRAAWVSPQEETSRVVPVIEAIRAIGQDEGDDQALRSKTANVLISVDTFRSEVAEAAVRAGANCINDVYAFVGNRWPLDESSAEDFLEMRRVARELAVPVVLMHSRGEASANKDYSQYAYAQDADGCGTVLEGVRVELGERVEAAVKGPGGIRRWNVIVDPGIGFSKTVEGNLELLRDASKLTAELWSCRGRNQLAGYPQLIGASRKSFLGTILAQPDEGGNYEGRETTASERSWATAAAVSCAVQQRAEVVRVHDVLELGDAVRISSAIWDVY</sequence>
<evidence type="ECO:0000256" key="14">
    <source>
        <dbReference type="ARBA" id="ARBA00022909"/>
    </source>
</evidence>
<evidence type="ECO:0000256" key="11">
    <source>
        <dbReference type="ARBA" id="ARBA00022777"/>
    </source>
</evidence>
<dbReference type="Pfam" id="PF01288">
    <property type="entry name" value="HPPK"/>
    <property type="match status" value="1"/>
</dbReference>
<evidence type="ECO:0000256" key="1">
    <source>
        <dbReference type="ARBA" id="ARBA00000012"/>
    </source>
</evidence>
<evidence type="ECO:0000313" key="18">
    <source>
        <dbReference type="EMBL" id="KAH9834867.1"/>
    </source>
</evidence>
<dbReference type="InterPro" id="IPR043133">
    <property type="entry name" value="GTP-CH-I_C/QueF"/>
</dbReference>
<accession>A0ABQ8KBQ6</accession>
<evidence type="ECO:0000256" key="12">
    <source>
        <dbReference type="ARBA" id="ARBA00022840"/>
    </source>
</evidence>
<dbReference type="PANTHER" id="PTHR20941">
    <property type="entry name" value="FOLATE SYNTHESIS PROTEINS"/>
    <property type="match status" value="1"/>
</dbReference>
<dbReference type="PROSITE" id="PS50972">
    <property type="entry name" value="PTERIN_BINDING"/>
    <property type="match status" value="1"/>
</dbReference>
<evidence type="ECO:0000256" key="13">
    <source>
        <dbReference type="ARBA" id="ARBA00022842"/>
    </source>
</evidence>
<keyword evidence="8" id="KW-0808">Transferase</keyword>
<evidence type="ECO:0000256" key="6">
    <source>
        <dbReference type="ARBA" id="ARBA00009640"/>
    </source>
</evidence>
<dbReference type="InterPro" id="IPR035907">
    <property type="entry name" value="Hppk_sf"/>
</dbReference>
<dbReference type="SUPFAM" id="SSF51717">
    <property type="entry name" value="Dihydropteroate synthetase-like"/>
    <property type="match status" value="1"/>
</dbReference>
<dbReference type="InterPro" id="IPR045031">
    <property type="entry name" value="DHP_synth-like"/>
</dbReference>
<dbReference type="InterPro" id="IPR000489">
    <property type="entry name" value="Pterin-binding_dom"/>
</dbReference>
<dbReference type="Gene3D" id="3.20.20.20">
    <property type="entry name" value="Dihydropteroate synthase-like"/>
    <property type="match status" value="1"/>
</dbReference>
<comment type="pathway">
    <text evidence="5">Cofactor biosynthesis; tetrahydrofolate biosynthesis; 2-amino-4-hydroxy-6-hydroxymethyl-7,8-dihydropteridine diphosphate from 7,8-dihydroneopterin triphosphate: step 4/4.</text>
</comment>
<dbReference type="SUPFAM" id="SSF55620">
    <property type="entry name" value="Tetrahydrobiopterin biosynthesis enzymes-like"/>
    <property type="match status" value="2"/>
</dbReference>
<dbReference type="InterPro" id="IPR000550">
    <property type="entry name" value="Hppk"/>
</dbReference>
<keyword evidence="9" id="KW-0479">Metal-binding</keyword>
<comment type="catalytic activity">
    <reaction evidence="2">
        <text>6-hydroxymethyl-7,8-dihydropterin + ATP = (7,8-dihydropterin-6-yl)methyl diphosphate + AMP + H(+)</text>
        <dbReference type="Rhea" id="RHEA:11412"/>
        <dbReference type="ChEBI" id="CHEBI:15378"/>
        <dbReference type="ChEBI" id="CHEBI:30616"/>
        <dbReference type="ChEBI" id="CHEBI:44841"/>
        <dbReference type="ChEBI" id="CHEBI:72950"/>
        <dbReference type="ChEBI" id="CHEBI:456215"/>
        <dbReference type="EC" id="2.7.6.3"/>
    </reaction>
</comment>
<comment type="similarity">
    <text evidence="7">In the C-terminal section; belongs to the DHPS family.</text>
</comment>
<dbReference type="InterPro" id="IPR006157">
    <property type="entry name" value="FolB_dom"/>
</dbReference>
<dbReference type="CDD" id="cd00483">
    <property type="entry name" value="HPPK"/>
    <property type="match status" value="1"/>
</dbReference>
<reference evidence="18 19" key="1">
    <citation type="journal article" date="2021" name="Environ. Microbiol.">
        <title>Gene family expansions and transcriptome signatures uncover fungal adaptations to wood decay.</title>
        <authorList>
            <person name="Hage H."/>
            <person name="Miyauchi S."/>
            <person name="Viragh M."/>
            <person name="Drula E."/>
            <person name="Min B."/>
            <person name="Chaduli D."/>
            <person name="Navarro D."/>
            <person name="Favel A."/>
            <person name="Norest M."/>
            <person name="Lesage-Meessen L."/>
            <person name="Balint B."/>
            <person name="Merenyi Z."/>
            <person name="de Eugenio L."/>
            <person name="Morin E."/>
            <person name="Martinez A.T."/>
            <person name="Baldrian P."/>
            <person name="Stursova M."/>
            <person name="Martinez M.J."/>
            <person name="Novotny C."/>
            <person name="Magnuson J.K."/>
            <person name="Spatafora J.W."/>
            <person name="Maurice S."/>
            <person name="Pangilinan J."/>
            <person name="Andreopoulos W."/>
            <person name="LaButti K."/>
            <person name="Hundley H."/>
            <person name="Na H."/>
            <person name="Kuo A."/>
            <person name="Barry K."/>
            <person name="Lipzen A."/>
            <person name="Henrissat B."/>
            <person name="Riley R."/>
            <person name="Ahrendt S."/>
            <person name="Nagy L.G."/>
            <person name="Grigoriev I.V."/>
            <person name="Martin F."/>
            <person name="Rosso M.N."/>
        </authorList>
    </citation>
    <scope>NUCLEOTIDE SEQUENCE [LARGE SCALE GENOMIC DNA]</scope>
    <source>
        <strain evidence="18 19">CIRM-BRFM 1785</strain>
    </source>
</reference>
<dbReference type="CDD" id="cd00739">
    <property type="entry name" value="DHPS"/>
    <property type="match status" value="1"/>
</dbReference>
<gene>
    <name evidence="18" type="ORF">C8Q71DRAFT_859218</name>
</gene>
<dbReference type="Gene3D" id="3.30.1130.10">
    <property type="match status" value="2"/>
</dbReference>
<feature type="domain" description="Pterin-binding" evidence="17">
    <location>
        <begin position="538"/>
        <end position="851"/>
    </location>
</feature>
<evidence type="ECO:0000256" key="5">
    <source>
        <dbReference type="ARBA" id="ARBA00005051"/>
    </source>
</evidence>
<feature type="region of interest" description="Disordered" evidence="16">
    <location>
        <begin position="1"/>
        <end position="24"/>
    </location>
</feature>
<comment type="caution">
    <text evidence="18">The sequence shown here is derived from an EMBL/GenBank/DDBJ whole genome shotgun (WGS) entry which is preliminary data.</text>
</comment>
<keyword evidence="19" id="KW-1185">Reference proteome</keyword>
<comment type="pathway">
    <text evidence="4">Cofactor biosynthesis; tetrahydrofolate biosynthesis; 7,8-dihydrofolate from 2-amino-4-hydroxy-6-hydroxymethyl-7,8-dihydropteridine diphosphate and 4-aminobenzoate: step 1/2.</text>
</comment>
<dbReference type="NCBIfam" id="TIGR01496">
    <property type="entry name" value="DHPS"/>
    <property type="match status" value="1"/>
</dbReference>
<evidence type="ECO:0000256" key="15">
    <source>
        <dbReference type="ARBA" id="ARBA00023268"/>
    </source>
</evidence>
<dbReference type="Proteomes" id="UP000814176">
    <property type="component" value="Unassembled WGS sequence"/>
</dbReference>
<protein>
    <submittedName>
        <fullName evidence="18">Dihydropteroate synthase</fullName>
    </submittedName>
</protein>
<evidence type="ECO:0000256" key="7">
    <source>
        <dbReference type="ARBA" id="ARBA00009951"/>
    </source>
</evidence>
<dbReference type="InterPro" id="IPR006390">
    <property type="entry name" value="DHP_synth_dom"/>
</dbReference>
<dbReference type="PROSITE" id="PS00793">
    <property type="entry name" value="DHPS_2"/>
    <property type="match status" value="1"/>
</dbReference>
<comment type="catalytic activity">
    <reaction evidence="1">
        <text>(7,8-dihydropterin-6-yl)methyl diphosphate + 4-aminobenzoate = 7,8-dihydropteroate + diphosphate</text>
        <dbReference type="Rhea" id="RHEA:19949"/>
        <dbReference type="ChEBI" id="CHEBI:17836"/>
        <dbReference type="ChEBI" id="CHEBI:17839"/>
        <dbReference type="ChEBI" id="CHEBI:33019"/>
        <dbReference type="ChEBI" id="CHEBI:72950"/>
        <dbReference type="EC" id="2.5.1.15"/>
    </reaction>
</comment>
<evidence type="ECO:0000259" key="17">
    <source>
        <dbReference type="PROSITE" id="PS50972"/>
    </source>
</evidence>
<evidence type="ECO:0000256" key="2">
    <source>
        <dbReference type="ARBA" id="ARBA00000198"/>
    </source>
</evidence>
<dbReference type="InterPro" id="IPR011005">
    <property type="entry name" value="Dihydropteroate_synth-like_sf"/>
</dbReference>
<dbReference type="RefSeq" id="XP_047777353.1">
    <property type="nucleotide sequence ID" value="XM_047927601.1"/>
</dbReference>
<evidence type="ECO:0000256" key="16">
    <source>
        <dbReference type="SAM" id="MobiDB-lite"/>
    </source>
</evidence>
<proteinExistence type="inferred from homology"/>
<keyword evidence="15" id="KW-0511">Multifunctional enzyme</keyword>
<organism evidence="18 19">
    <name type="scientific">Rhodofomes roseus</name>
    <dbReference type="NCBI Taxonomy" id="34475"/>
    <lineage>
        <taxon>Eukaryota</taxon>
        <taxon>Fungi</taxon>
        <taxon>Dikarya</taxon>
        <taxon>Basidiomycota</taxon>
        <taxon>Agaricomycotina</taxon>
        <taxon>Agaricomycetes</taxon>
        <taxon>Polyporales</taxon>
        <taxon>Rhodofomes</taxon>
    </lineage>
</organism>
<dbReference type="PROSITE" id="PS00794">
    <property type="entry name" value="HPPK"/>
    <property type="match status" value="1"/>
</dbReference>
<evidence type="ECO:0000256" key="3">
    <source>
        <dbReference type="ARBA" id="ARBA00001946"/>
    </source>
</evidence>
<evidence type="ECO:0000256" key="10">
    <source>
        <dbReference type="ARBA" id="ARBA00022741"/>
    </source>
</evidence>
<comment type="cofactor">
    <cofactor evidence="3">
        <name>Mg(2+)</name>
        <dbReference type="ChEBI" id="CHEBI:18420"/>
    </cofactor>
</comment>
<evidence type="ECO:0000256" key="4">
    <source>
        <dbReference type="ARBA" id="ARBA00004763"/>
    </source>
</evidence>
<dbReference type="NCBIfam" id="TIGR01498">
    <property type="entry name" value="folK"/>
    <property type="match status" value="1"/>
</dbReference>
<dbReference type="PANTHER" id="PTHR20941:SF1">
    <property type="entry name" value="FOLIC ACID SYNTHESIS PROTEIN FOL1"/>
    <property type="match status" value="1"/>
</dbReference>
<dbReference type="Pfam" id="PF00809">
    <property type="entry name" value="Pterin_bind"/>
    <property type="match status" value="1"/>
</dbReference>
<dbReference type="Gene3D" id="3.30.70.560">
    <property type="entry name" value="7,8-Dihydro-6-hydroxymethylpterin-pyrophosphokinase HPPK"/>
    <property type="match status" value="1"/>
</dbReference>